<evidence type="ECO:0000313" key="2">
    <source>
        <dbReference type="Proteomes" id="UP000782880"/>
    </source>
</evidence>
<reference evidence="1" key="1">
    <citation type="journal article" date="2021" name="PeerJ">
        <title>Extensive microbial diversity within the chicken gut microbiome revealed by metagenomics and culture.</title>
        <authorList>
            <person name="Gilroy R."/>
            <person name="Ravi A."/>
            <person name="Getino M."/>
            <person name="Pursley I."/>
            <person name="Horton D.L."/>
            <person name="Alikhan N.F."/>
            <person name="Baker D."/>
            <person name="Gharbi K."/>
            <person name="Hall N."/>
            <person name="Watson M."/>
            <person name="Adriaenssens E.M."/>
            <person name="Foster-Nyarko E."/>
            <person name="Jarju S."/>
            <person name="Secka A."/>
            <person name="Antonio M."/>
            <person name="Oren A."/>
            <person name="Chaudhuri R.R."/>
            <person name="La Ragione R."/>
            <person name="Hildebrand F."/>
            <person name="Pallen M.J."/>
        </authorList>
    </citation>
    <scope>NUCLEOTIDE SEQUENCE</scope>
    <source>
        <strain evidence="1">ChiBcec21-2208</strain>
    </source>
</reference>
<dbReference type="Proteomes" id="UP000782880">
    <property type="component" value="Unassembled WGS sequence"/>
</dbReference>
<reference evidence="1" key="2">
    <citation type="submission" date="2021-09" db="EMBL/GenBank/DDBJ databases">
        <authorList>
            <person name="Gilroy R."/>
        </authorList>
    </citation>
    <scope>NUCLEOTIDE SEQUENCE</scope>
    <source>
        <strain evidence="1">ChiBcec21-2208</strain>
    </source>
</reference>
<dbReference type="AlphaFoldDB" id="A0A921IKK2"/>
<name>A0A921IKK2_9FIRM</name>
<feature type="non-terminal residue" evidence="1">
    <location>
        <position position="1"/>
    </location>
</feature>
<organism evidence="1 2">
    <name type="scientific">Subdoligranulum variabile</name>
    <dbReference type="NCBI Taxonomy" id="214851"/>
    <lineage>
        <taxon>Bacteria</taxon>
        <taxon>Bacillati</taxon>
        <taxon>Bacillota</taxon>
        <taxon>Clostridia</taxon>
        <taxon>Eubacteriales</taxon>
        <taxon>Oscillospiraceae</taxon>
        <taxon>Subdoligranulum</taxon>
    </lineage>
</organism>
<dbReference type="EMBL" id="DYVE01000238">
    <property type="protein sequence ID" value="HJG28801.1"/>
    <property type="molecule type" value="Genomic_DNA"/>
</dbReference>
<accession>A0A921IKK2</accession>
<evidence type="ECO:0000313" key="1">
    <source>
        <dbReference type="EMBL" id="HJG28801.1"/>
    </source>
</evidence>
<comment type="caution">
    <text evidence="1">The sequence shown here is derived from an EMBL/GenBank/DDBJ whole genome shotgun (WGS) entry which is preliminary data.</text>
</comment>
<gene>
    <name evidence="1" type="ORF">K8V20_09200</name>
</gene>
<protein>
    <submittedName>
        <fullName evidence="1">Caspase family protein</fullName>
    </submittedName>
</protein>
<sequence>MGDLLPLPDELKPQDPIDGQGLKIEISLLSEYKDGKLKFQATSNIPDETPMIFTLKGRKYTAQCKAITSNNTLTSDWFSDKGNPIKDGFYTVELSCPIDRVLPDNVKKIFGERSRNIYGKCVRFDPIGGNTIHFTCGLLVKNKRIQIIDMQQKISEL</sequence>
<proteinExistence type="predicted"/>